<name>A0A7J8WAA5_9ROSI</name>
<dbReference type="EMBL" id="JABFAB010242295">
    <property type="protein sequence ID" value="MBA0671822.1"/>
    <property type="molecule type" value="Genomic_DNA"/>
</dbReference>
<protein>
    <submittedName>
        <fullName evidence="1">Uncharacterized protein</fullName>
    </submittedName>
</protein>
<accession>A0A7J8WAA5</accession>
<evidence type="ECO:0000313" key="1">
    <source>
        <dbReference type="EMBL" id="MBA0671822.1"/>
    </source>
</evidence>
<dbReference type="AlphaFoldDB" id="A0A7J8WAA5"/>
<keyword evidence="2" id="KW-1185">Reference proteome</keyword>
<evidence type="ECO:0000313" key="2">
    <source>
        <dbReference type="Proteomes" id="UP000593573"/>
    </source>
</evidence>
<comment type="caution">
    <text evidence="1">The sequence shown here is derived from an EMBL/GenBank/DDBJ whole genome shotgun (WGS) entry which is preliminary data.</text>
</comment>
<dbReference type="Proteomes" id="UP000593573">
    <property type="component" value="Unassembled WGS sequence"/>
</dbReference>
<organism evidence="1 2">
    <name type="scientific">Gossypium klotzschianum</name>
    <dbReference type="NCBI Taxonomy" id="34286"/>
    <lineage>
        <taxon>Eukaryota</taxon>
        <taxon>Viridiplantae</taxon>
        <taxon>Streptophyta</taxon>
        <taxon>Embryophyta</taxon>
        <taxon>Tracheophyta</taxon>
        <taxon>Spermatophyta</taxon>
        <taxon>Magnoliopsida</taxon>
        <taxon>eudicotyledons</taxon>
        <taxon>Gunneridae</taxon>
        <taxon>Pentapetalae</taxon>
        <taxon>rosids</taxon>
        <taxon>malvids</taxon>
        <taxon>Malvales</taxon>
        <taxon>Malvaceae</taxon>
        <taxon>Malvoideae</taxon>
        <taxon>Gossypium</taxon>
    </lineage>
</organism>
<gene>
    <name evidence="1" type="ORF">Goklo_028951</name>
</gene>
<proteinExistence type="predicted"/>
<reference evidence="1 2" key="1">
    <citation type="journal article" date="2019" name="Genome Biol. Evol.">
        <title>Insights into the evolution of the New World diploid cottons (Gossypium, subgenus Houzingenia) based on genome sequencing.</title>
        <authorList>
            <person name="Grover C.E."/>
            <person name="Arick M.A. 2nd"/>
            <person name="Thrash A."/>
            <person name="Conover J.L."/>
            <person name="Sanders W.S."/>
            <person name="Peterson D.G."/>
            <person name="Frelichowski J.E."/>
            <person name="Scheffler J.A."/>
            <person name="Scheffler B.E."/>
            <person name="Wendel J.F."/>
        </authorList>
    </citation>
    <scope>NUCLEOTIDE SEQUENCE [LARGE SCALE GENOMIC DNA]</scope>
    <source>
        <strain evidence="1">57</strain>
        <tissue evidence="1">Leaf</tissue>
    </source>
</reference>
<sequence>MRQSLTCSIDLIRGLHRSQQFWQKRSGCKMLARERVKVDSLDVRSFYSHDSTITSRRLIRFRIGSSLKIIHH</sequence>